<protein>
    <submittedName>
        <fullName evidence="1">Acetylglutamate kinase</fullName>
    </submittedName>
</protein>
<dbReference type="GO" id="GO:0016301">
    <property type="term" value="F:kinase activity"/>
    <property type="evidence" value="ECO:0007669"/>
    <property type="project" value="UniProtKB-KW"/>
</dbReference>
<dbReference type="eggNOG" id="COG0548">
    <property type="taxonomic scope" value="Bacteria"/>
</dbReference>
<sequence length="41" mass="4954">MCSPKYIVRDHINLRSSSLISQIDENFSQKISKISDFWYFR</sequence>
<accession>A8EXG5</accession>
<evidence type="ECO:0000313" key="1">
    <source>
        <dbReference type="EMBL" id="ABV73048.1"/>
    </source>
</evidence>
<organism evidence="1 2">
    <name type="scientific">Rickettsia canadensis (strain McKiel)</name>
    <dbReference type="NCBI Taxonomy" id="293613"/>
    <lineage>
        <taxon>Bacteria</taxon>
        <taxon>Pseudomonadati</taxon>
        <taxon>Pseudomonadota</taxon>
        <taxon>Alphaproteobacteria</taxon>
        <taxon>Rickettsiales</taxon>
        <taxon>Rickettsiaceae</taxon>
        <taxon>Rickettsieae</taxon>
        <taxon>Rickettsia</taxon>
        <taxon>belli group</taxon>
    </lineage>
</organism>
<dbReference type="HOGENOM" id="CLU_3275898_0_0_5"/>
<dbReference type="AlphaFoldDB" id="A8EXG5"/>
<keyword evidence="1" id="KW-0418">Kinase</keyword>
<dbReference type="KEGG" id="rcm:A1E_00490"/>
<proteinExistence type="predicted"/>
<name>A8EXG5_RICCK</name>
<reference evidence="2" key="1">
    <citation type="submission" date="2007-09" db="EMBL/GenBank/DDBJ databases">
        <title>Complete genome sequence of Rickettsia canadensis.</title>
        <authorList>
            <person name="Madan A."/>
            <person name="Fahey J."/>
            <person name="Helton E."/>
            <person name="Ketteman M."/>
            <person name="Madan A."/>
            <person name="Rodrigues S."/>
            <person name="Sanchez A."/>
            <person name="Whiting M."/>
            <person name="Dasch G."/>
            <person name="Eremeeva M."/>
        </authorList>
    </citation>
    <scope>NUCLEOTIDE SEQUENCE [LARGE SCALE GENOMIC DNA]</scope>
    <source>
        <strain evidence="2">McKiel</strain>
    </source>
</reference>
<dbReference type="Proteomes" id="UP000007056">
    <property type="component" value="Chromosome"/>
</dbReference>
<evidence type="ECO:0000313" key="2">
    <source>
        <dbReference type="Proteomes" id="UP000007056"/>
    </source>
</evidence>
<gene>
    <name evidence="1" type="ordered locus">A1E_00490</name>
</gene>
<dbReference type="EMBL" id="CP000409">
    <property type="protein sequence ID" value="ABV73048.1"/>
    <property type="molecule type" value="Genomic_DNA"/>
</dbReference>
<keyword evidence="1" id="KW-0808">Transferase</keyword>